<evidence type="ECO:0000313" key="2">
    <source>
        <dbReference type="Proteomes" id="UP001208570"/>
    </source>
</evidence>
<dbReference type="Proteomes" id="UP001208570">
    <property type="component" value="Unassembled WGS sequence"/>
</dbReference>
<dbReference type="EMBL" id="JAODUP010000033">
    <property type="protein sequence ID" value="KAK2166964.1"/>
    <property type="molecule type" value="Genomic_DNA"/>
</dbReference>
<protein>
    <submittedName>
        <fullName evidence="1">Uncharacterized protein</fullName>
    </submittedName>
</protein>
<comment type="caution">
    <text evidence="1">The sequence shown here is derived from an EMBL/GenBank/DDBJ whole genome shotgun (WGS) entry which is preliminary data.</text>
</comment>
<evidence type="ECO:0000313" key="1">
    <source>
        <dbReference type="EMBL" id="KAK2166964.1"/>
    </source>
</evidence>
<sequence length="105" mass="12225">MLRLGSFQPVLDHKLYTPKDFKKGPKRDKLLENNSVPSVFSWTVPKNTRINVKDKLKQEEEEAMLRKSLHELVLLLSEKQKQSDMATRSTESPILEIEQLKATNY</sequence>
<proteinExistence type="predicted"/>
<accession>A0AAD9K8T4</accession>
<organism evidence="1 2">
    <name type="scientific">Paralvinella palmiformis</name>
    <dbReference type="NCBI Taxonomy" id="53620"/>
    <lineage>
        <taxon>Eukaryota</taxon>
        <taxon>Metazoa</taxon>
        <taxon>Spiralia</taxon>
        <taxon>Lophotrochozoa</taxon>
        <taxon>Annelida</taxon>
        <taxon>Polychaeta</taxon>
        <taxon>Sedentaria</taxon>
        <taxon>Canalipalpata</taxon>
        <taxon>Terebellida</taxon>
        <taxon>Terebelliformia</taxon>
        <taxon>Alvinellidae</taxon>
        <taxon>Paralvinella</taxon>
    </lineage>
</organism>
<reference evidence="1" key="1">
    <citation type="journal article" date="2023" name="Mol. Biol. Evol.">
        <title>Third-Generation Sequencing Reveals the Adaptive Role of the Epigenome in Three Deep-Sea Polychaetes.</title>
        <authorList>
            <person name="Perez M."/>
            <person name="Aroh O."/>
            <person name="Sun Y."/>
            <person name="Lan Y."/>
            <person name="Juniper S.K."/>
            <person name="Young C.R."/>
            <person name="Angers B."/>
            <person name="Qian P.Y."/>
        </authorList>
    </citation>
    <scope>NUCLEOTIDE SEQUENCE</scope>
    <source>
        <strain evidence="1">P08H-3</strain>
    </source>
</reference>
<gene>
    <name evidence="1" type="ORF">LSH36_33g08050</name>
</gene>
<dbReference type="AlphaFoldDB" id="A0AAD9K8T4"/>
<name>A0AAD9K8T4_9ANNE</name>
<keyword evidence="2" id="KW-1185">Reference proteome</keyword>